<evidence type="ECO:0000259" key="5">
    <source>
        <dbReference type="Pfam" id="PF00675"/>
    </source>
</evidence>
<dbReference type="InterPro" id="IPR011249">
    <property type="entry name" value="Metalloenz_LuxS/M16"/>
</dbReference>
<evidence type="ECO:0000256" key="1">
    <source>
        <dbReference type="ARBA" id="ARBA00001947"/>
    </source>
</evidence>
<evidence type="ECO:0000313" key="7">
    <source>
        <dbReference type="EMBL" id="QQO10244.1"/>
    </source>
</evidence>
<sequence length="959" mass="106550">MYRNKKKHLLNNFVFAAVLTAAVFGVFACASGAKTGSDQYGGLGKASDPMPFMTEARTGTLPNGLRYYILENSRPENRAYLTLAVNAGSVLEEENERGLAHFVEHMAFNGTTRFPEADLINYLRSLGMRFGPEVNAYTSYDETVYGIEVPVELDAAGRKTIPEKALAVIDDWTYAITFDPKDVDDERLVIMEEYRTRLGANERVRRQMLPVLFEGSPYADRMPIGLPEVIQNAPASRLEGFYKKWYRADNMALVFVGDFDGAALEASLAANFTAPSPADTLDRPYYDLPSPQKGKFRAEIITDPELSYTRIDMYYKRAPQPVENTLAAYRQGIIENLISRMLSLRFDEASYKQETPYAAAAAGSVRYGWSSRFYIFSVVSKTGTAEASLEAVLREKESMVRYGFTDDEIDRAKRSMLSDLERMVSEKDRQQSSSFVDEFTSHFLSDQAVVDIEWELDAVRRILPGISSKEITAAAKNFFAADDLTVFAVAPDSEAASLPSPEKIQTMVTQVRKAKIDPPQPSVIGTDLLDKKPSPGTIISERQDPATGTIVWELSNGSRVILKETANKNDEIVLYSLARGGTTSSPESEDVSASLAADMLSVSGMGPYSRTDLTKMLADKQVSVGFWLSSYLRGFQGMAAGKDAETLFELLYLRFTQPRIDEDAVGAMMDQYRTSLAQRSENPEAVFNDEIQRVVYGGNSRFAPLTLGDLEKASIDDAFGFIRKSLNPGDYTFVFIGNLDIPLFRSLTETYIASIPRGQTWDQWDTVDFKRPGKTESAVRKGREEKSIVFMGWYVPKVYTEREGIVAGALSEYLDIRLTEEIREKLGGVYSVSVSVSLTPIPVGELSMGVSFYCDPGRADELSAAIEAELRLVADGSINTDTLIKTTEAMKKTYEQSMQSNSYIARNYANFSVLLDLPFGRLDARPELYESVTAADIQKTARELLSGGPARVTLYPEGR</sequence>
<dbReference type="InterPro" id="IPR001431">
    <property type="entry name" value="Pept_M16_Zn_BS"/>
</dbReference>
<dbReference type="PANTHER" id="PTHR11851:SF49">
    <property type="entry name" value="MITOCHONDRIAL-PROCESSING PEPTIDASE SUBUNIT ALPHA"/>
    <property type="match status" value="1"/>
</dbReference>
<name>A0A7T7XPQ1_9SPIR</name>
<dbReference type="SUPFAM" id="SSF63411">
    <property type="entry name" value="LuxS/MPP-like metallohydrolase"/>
    <property type="match status" value="4"/>
</dbReference>
<dbReference type="PROSITE" id="PS00143">
    <property type="entry name" value="INSULINASE"/>
    <property type="match status" value="1"/>
</dbReference>
<dbReference type="AlphaFoldDB" id="A0A7T7XPQ1"/>
<protein>
    <submittedName>
        <fullName evidence="7">Insulinase family protein</fullName>
    </submittedName>
</protein>
<evidence type="ECO:0000256" key="4">
    <source>
        <dbReference type="SAM" id="SignalP"/>
    </source>
</evidence>
<evidence type="ECO:0000256" key="3">
    <source>
        <dbReference type="RuleBase" id="RU004447"/>
    </source>
</evidence>
<feature type="domain" description="Peptidase M16 C-terminal" evidence="6">
    <location>
        <begin position="714"/>
        <end position="879"/>
    </location>
</feature>
<dbReference type="InterPro" id="IPR007863">
    <property type="entry name" value="Peptidase_M16_C"/>
</dbReference>
<dbReference type="GO" id="GO:0006508">
    <property type="term" value="P:proteolysis"/>
    <property type="evidence" value="ECO:0007669"/>
    <property type="project" value="InterPro"/>
</dbReference>
<keyword evidence="8" id="KW-1185">Reference proteome</keyword>
<keyword evidence="4" id="KW-0732">Signal</keyword>
<dbReference type="PROSITE" id="PS51257">
    <property type="entry name" value="PROKAR_LIPOPROTEIN"/>
    <property type="match status" value="1"/>
</dbReference>
<dbReference type="InterPro" id="IPR050361">
    <property type="entry name" value="MPP/UQCRC_Complex"/>
</dbReference>
<proteinExistence type="inferred from homology"/>
<comment type="similarity">
    <text evidence="2 3">Belongs to the peptidase M16 family.</text>
</comment>
<dbReference type="PANTHER" id="PTHR11851">
    <property type="entry name" value="METALLOPROTEASE"/>
    <property type="match status" value="1"/>
</dbReference>
<dbReference type="KEGG" id="bhc:JFL75_04815"/>
<comment type="cofactor">
    <cofactor evidence="1">
        <name>Zn(2+)</name>
        <dbReference type="ChEBI" id="CHEBI:29105"/>
    </cofactor>
</comment>
<accession>A0A7T7XPQ1</accession>
<feature type="chain" id="PRO_5031295792" evidence="4">
    <location>
        <begin position="31"/>
        <end position="959"/>
    </location>
</feature>
<evidence type="ECO:0000313" key="8">
    <source>
        <dbReference type="Proteomes" id="UP000595917"/>
    </source>
</evidence>
<feature type="domain" description="Peptidase M16 C-terminal" evidence="6">
    <location>
        <begin position="236"/>
        <end position="415"/>
    </location>
</feature>
<evidence type="ECO:0000259" key="6">
    <source>
        <dbReference type="Pfam" id="PF05193"/>
    </source>
</evidence>
<dbReference type="Pfam" id="PF00675">
    <property type="entry name" value="Peptidase_M16"/>
    <property type="match status" value="1"/>
</dbReference>
<dbReference type="Pfam" id="PF05193">
    <property type="entry name" value="Peptidase_M16_C"/>
    <property type="match status" value="2"/>
</dbReference>
<dbReference type="Proteomes" id="UP000595917">
    <property type="component" value="Chromosome"/>
</dbReference>
<feature type="domain" description="Peptidase M16 N-terminal" evidence="5">
    <location>
        <begin position="69"/>
        <end position="196"/>
    </location>
</feature>
<organism evidence="7 8">
    <name type="scientific">Breznakiella homolactica</name>
    <dbReference type="NCBI Taxonomy" id="2798577"/>
    <lineage>
        <taxon>Bacteria</taxon>
        <taxon>Pseudomonadati</taxon>
        <taxon>Spirochaetota</taxon>
        <taxon>Spirochaetia</taxon>
        <taxon>Spirochaetales</taxon>
        <taxon>Breznakiellaceae</taxon>
        <taxon>Breznakiella</taxon>
    </lineage>
</organism>
<dbReference type="GO" id="GO:0004222">
    <property type="term" value="F:metalloendopeptidase activity"/>
    <property type="evidence" value="ECO:0007669"/>
    <property type="project" value="InterPro"/>
</dbReference>
<dbReference type="GO" id="GO:0046872">
    <property type="term" value="F:metal ion binding"/>
    <property type="evidence" value="ECO:0007669"/>
    <property type="project" value="InterPro"/>
</dbReference>
<evidence type="ECO:0000256" key="2">
    <source>
        <dbReference type="ARBA" id="ARBA00007261"/>
    </source>
</evidence>
<gene>
    <name evidence="7" type="ORF">JFL75_04815</name>
</gene>
<dbReference type="RefSeq" id="WP_215627548.1">
    <property type="nucleotide sequence ID" value="NZ_CP067089.2"/>
</dbReference>
<dbReference type="EMBL" id="CP067089">
    <property type="protein sequence ID" value="QQO10244.1"/>
    <property type="molecule type" value="Genomic_DNA"/>
</dbReference>
<dbReference type="InterPro" id="IPR011765">
    <property type="entry name" value="Pept_M16_N"/>
</dbReference>
<dbReference type="Gene3D" id="3.30.830.10">
    <property type="entry name" value="Metalloenzyme, LuxS/M16 peptidase-like"/>
    <property type="match status" value="4"/>
</dbReference>
<feature type="signal peptide" evidence="4">
    <location>
        <begin position="1"/>
        <end position="30"/>
    </location>
</feature>
<reference evidence="7" key="1">
    <citation type="submission" date="2021-01" db="EMBL/GenBank/DDBJ databases">
        <title>Description of Breznakiella homolactica.</title>
        <authorList>
            <person name="Song Y."/>
            <person name="Brune A."/>
        </authorList>
    </citation>
    <scope>NUCLEOTIDE SEQUENCE</scope>
    <source>
        <strain evidence="7">RmG30</strain>
    </source>
</reference>